<dbReference type="EMBL" id="BART01028424">
    <property type="protein sequence ID" value="GAG90393.1"/>
    <property type="molecule type" value="Genomic_DNA"/>
</dbReference>
<dbReference type="AlphaFoldDB" id="X1C1S9"/>
<name>X1C1S9_9ZZZZ</name>
<reference evidence="1" key="1">
    <citation type="journal article" date="2014" name="Front. Microbiol.">
        <title>High frequency of phylogenetically diverse reductive dehalogenase-homologous genes in deep subseafloor sedimentary metagenomes.</title>
        <authorList>
            <person name="Kawai M."/>
            <person name="Futagami T."/>
            <person name="Toyoda A."/>
            <person name="Takaki Y."/>
            <person name="Nishi S."/>
            <person name="Hori S."/>
            <person name="Arai W."/>
            <person name="Tsubouchi T."/>
            <person name="Morono Y."/>
            <person name="Uchiyama I."/>
            <person name="Ito T."/>
            <person name="Fujiyama A."/>
            <person name="Inagaki F."/>
            <person name="Takami H."/>
        </authorList>
    </citation>
    <scope>NUCLEOTIDE SEQUENCE</scope>
    <source>
        <strain evidence="1">Expedition CK06-06</strain>
    </source>
</reference>
<gene>
    <name evidence="1" type="ORF">S01H4_50118</name>
</gene>
<proteinExistence type="predicted"/>
<sequence>MTPLTNKTGTLRALAFSEDRKKMVYSFSDLNTPA</sequence>
<evidence type="ECO:0000313" key="1">
    <source>
        <dbReference type="EMBL" id="GAG90393.1"/>
    </source>
</evidence>
<organism evidence="1">
    <name type="scientific">marine sediment metagenome</name>
    <dbReference type="NCBI Taxonomy" id="412755"/>
    <lineage>
        <taxon>unclassified sequences</taxon>
        <taxon>metagenomes</taxon>
        <taxon>ecological metagenomes</taxon>
    </lineage>
</organism>
<feature type="non-terminal residue" evidence="1">
    <location>
        <position position="34"/>
    </location>
</feature>
<accession>X1C1S9</accession>
<protein>
    <submittedName>
        <fullName evidence="1">Uncharacterized protein</fullName>
    </submittedName>
</protein>
<comment type="caution">
    <text evidence="1">The sequence shown here is derived from an EMBL/GenBank/DDBJ whole genome shotgun (WGS) entry which is preliminary data.</text>
</comment>